<evidence type="ECO:0000259" key="3">
    <source>
        <dbReference type="Pfam" id="PF00561"/>
    </source>
</evidence>
<dbReference type="EnsemblBacteria" id="ABL68321">
    <property type="protein sequence ID" value="ABL68321"/>
    <property type="gene ID" value="Pden_0207"/>
</dbReference>
<evidence type="ECO:0000313" key="5">
    <source>
        <dbReference type="Proteomes" id="UP000000361"/>
    </source>
</evidence>
<dbReference type="EMBL" id="CP000489">
    <property type="protein sequence ID" value="ABL68321.1"/>
    <property type="molecule type" value="Genomic_DNA"/>
</dbReference>
<dbReference type="OrthoDB" id="9804723at2"/>
<name>A1AYH7_PARDP</name>
<evidence type="ECO:0000313" key="4">
    <source>
        <dbReference type="EMBL" id="ABL68321.1"/>
    </source>
</evidence>
<feature type="domain" description="AB hydrolase-1" evidence="3">
    <location>
        <begin position="75"/>
        <end position="289"/>
    </location>
</feature>
<keyword evidence="2" id="KW-0732">Signal</keyword>
<feature type="signal peptide" evidence="2">
    <location>
        <begin position="1"/>
        <end position="22"/>
    </location>
</feature>
<reference evidence="5" key="1">
    <citation type="submission" date="2006-12" db="EMBL/GenBank/DDBJ databases">
        <title>Complete sequence of chromosome 1 of Paracoccus denitrificans PD1222.</title>
        <authorList>
            <person name="Copeland A."/>
            <person name="Lucas S."/>
            <person name="Lapidus A."/>
            <person name="Barry K."/>
            <person name="Detter J.C."/>
            <person name="Glavina del Rio T."/>
            <person name="Hammon N."/>
            <person name="Israni S."/>
            <person name="Dalin E."/>
            <person name="Tice H."/>
            <person name="Pitluck S."/>
            <person name="Munk A.C."/>
            <person name="Brettin T."/>
            <person name="Bruce D."/>
            <person name="Han C."/>
            <person name="Tapia R."/>
            <person name="Gilna P."/>
            <person name="Schmutz J."/>
            <person name="Larimer F."/>
            <person name="Land M."/>
            <person name="Hauser L."/>
            <person name="Kyrpides N."/>
            <person name="Lykidis A."/>
            <person name="Spiro S."/>
            <person name="Richardson D.J."/>
            <person name="Moir J.W.B."/>
            <person name="Ferguson S.J."/>
            <person name="van Spanning R.J.M."/>
            <person name="Richardson P."/>
        </authorList>
    </citation>
    <scope>NUCLEOTIDE SEQUENCE [LARGE SCALE GENOMIC DNA]</scope>
    <source>
        <strain evidence="5">Pd 1222</strain>
    </source>
</reference>
<dbReference type="PANTHER" id="PTHR43798:SF31">
    <property type="entry name" value="AB HYDROLASE SUPERFAMILY PROTEIN YCLE"/>
    <property type="match status" value="1"/>
</dbReference>
<dbReference type="AlphaFoldDB" id="A1AYH7"/>
<gene>
    <name evidence="4" type="ordered locus">Pden_0207</name>
</gene>
<dbReference type="STRING" id="318586.Pden_0207"/>
<dbReference type="SUPFAM" id="SSF53474">
    <property type="entry name" value="alpha/beta-Hydrolases"/>
    <property type="match status" value="1"/>
</dbReference>
<organism evidence="4 5">
    <name type="scientific">Paracoccus denitrificans (strain Pd 1222)</name>
    <dbReference type="NCBI Taxonomy" id="318586"/>
    <lineage>
        <taxon>Bacteria</taxon>
        <taxon>Pseudomonadati</taxon>
        <taxon>Pseudomonadota</taxon>
        <taxon>Alphaproteobacteria</taxon>
        <taxon>Rhodobacterales</taxon>
        <taxon>Paracoccaceae</taxon>
        <taxon>Paracoccus</taxon>
    </lineage>
</organism>
<dbReference type="HOGENOM" id="CLU_020336_50_1_5"/>
<dbReference type="GO" id="GO:0016787">
    <property type="term" value="F:hydrolase activity"/>
    <property type="evidence" value="ECO:0007669"/>
    <property type="project" value="UniProtKB-KW"/>
</dbReference>
<dbReference type="GO" id="GO:0016020">
    <property type="term" value="C:membrane"/>
    <property type="evidence" value="ECO:0007669"/>
    <property type="project" value="TreeGrafter"/>
</dbReference>
<dbReference type="GeneID" id="93451434"/>
<dbReference type="RefSeq" id="WP_011746554.1">
    <property type="nucleotide sequence ID" value="NC_008686.1"/>
</dbReference>
<dbReference type="InterPro" id="IPR029058">
    <property type="entry name" value="AB_hydrolase_fold"/>
</dbReference>
<evidence type="ECO:0000256" key="1">
    <source>
        <dbReference type="ARBA" id="ARBA00022801"/>
    </source>
</evidence>
<dbReference type="eggNOG" id="COG0596">
    <property type="taxonomic scope" value="Bacteria"/>
</dbReference>
<feature type="chain" id="PRO_5002632157" evidence="2">
    <location>
        <begin position="23"/>
        <end position="331"/>
    </location>
</feature>
<keyword evidence="1 4" id="KW-0378">Hydrolase</keyword>
<protein>
    <submittedName>
        <fullName evidence="4">Alpha/beta hydrolase fold protein</fullName>
    </submittedName>
</protein>
<proteinExistence type="predicted"/>
<dbReference type="InterPro" id="IPR050266">
    <property type="entry name" value="AB_hydrolase_sf"/>
</dbReference>
<evidence type="ECO:0000256" key="2">
    <source>
        <dbReference type="SAM" id="SignalP"/>
    </source>
</evidence>
<dbReference type="KEGG" id="pde:Pden_0207"/>
<dbReference type="Gene3D" id="3.40.50.1820">
    <property type="entry name" value="alpha/beta hydrolase"/>
    <property type="match status" value="1"/>
</dbReference>
<sequence>MTPILRGLSVLALALAPIGVGAEPATSVLKRDFAFPEPVEGMPARLSEFPDLQINAFTTNDGVSISYWEAGSGEPVLFVPAWGSNGAELIDVIWLLSRTHHVYVMDPRNQGLSERTAKGQRIARHAMDLNQLLDHLELDRTVLAGWSMGAAVIWAYVDLFGTDHITRAVFVDQPVSIYTHADWTEEERLNAGGMTTSPERMIAAFAGAPTNQQVVDMKVTHRARMLDTPHIRNATSFAQAVIPSDPDHAALVLFDHATNDWRDVISHKLDMPVAVFSGEESNNLPSQAWIARTVPDGRLYSYTAEQQGDHMLMLKNPVGFVSDLRAFLAGE</sequence>
<keyword evidence="5" id="KW-1185">Reference proteome</keyword>
<dbReference type="Proteomes" id="UP000000361">
    <property type="component" value="Chromosome 1"/>
</dbReference>
<dbReference type="InterPro" id="IPR000073">
    <property type="entry name" value="AB_hydrolase_1"/>
</dbReference>
<accession>A1AYH7</accession>
<dbReference type="ESTHER" id="pardp-a1ayh7">
    <property type="family name" value="Haloperoxidase"/>
</dbReference>
<dbReference type="Pfam" id="PF00561">
    <property type="entry name" value="Abhydrolase_1"/>
    <property type="match status" value="1"/>
</dbReference>
<dbReference type="PANTHER" id="PTHR43798">
    <property type="entry name" value="MONOACYLGLYCEROL LIPASE"/>
    <property type="match status" value="1"/>
</dbReference>